<sequence length="346" mass="40038">MSARTESSPLLPIGSAHVQDHPIFLRVCHSPWGGISQTGLVYLRAAVLAYLTALGIVLLHYKVEYQINILDEGEEDDAEYTPWQIIFQFSSLAFFFLWLYHLVAFSWSFTHLFYPDVDDNDTRWESRVLRRMSPPVQTIHSRKRFYFSLFYTVVHVVVLMNAIIYWTVLVPNGYGRFPEGEAEEDSSMEEFFGSGWFQPFCIINLWVVTVFIAFLEILGLNSIKRQVPVASHVFSIMFILAGYLGWAAFGKILTGEYPYYWMDPEKMEYTEIVVAYSVSFVILGVIVFAYIYGLIGIRELVTRRDEPSQPFTTTANFARDVARDVARDIVDDVREEFQRANRAQQR</sequence>
<keyword evidence="1" id="KW-0812">Transmembrane</keyword>
<organism evidence="2 3">
    <name type="scientific">Lasiosphaeria hispida</name>
    <dbReference type="NCBI Taxonomy" id="260671"/>
    <lineage>
        <taxon>Eukaryota</taxon>
        <taxon>Fungi</taxon>
        <taxon>Dikarya</taxon>
        <taxon>Ascomycota</taxon>
        <taxon>Pezizomycotina</taxon>
        <taxon>Sordariomycetes</taxon>
        <taxon>Sordariomycetidae</taxon>
        <taxon>Sordariales</taxon>
        <taxon>Lasiosphaeriaceae</taxon>
        <taxon>Lasiosphaeria</taxon>
    </lineage>
</organism>
<accession>A0AAJ0HJ67</accession>
<dbReference type="Proteomes" id="UP001275084">
    <property type="component" value="Unassembled WGS sequence"/>
</dbReference>
<reference evidence="2" key="1">
    <citation type="journal article" date="2023" name="Mol. Phylogenet. Evol.">
        <title>Genome-scale phylogeny and comparative genomics of the fungal order Sordariales.</title>
        <authorList>
            <person name="Hensen N."/>
            <person name="Bonometti L."/>
            <person name="Westerberg I."/>
            <person name="Brannstrom I.O."/>
            <person name="Guillou S."/>
            <person name="Cros-Aarteil S."/>
            <person name="Calhoun S."/>
            <person name="Haridas S."/>
            <person name="Kuo A."/>
            <person name="Mondo S."/>
            <person name="Pangilinan J."/>
            <person name="Riley R."/>
            <person name="LaButti K."/>
            <person name="Andreopoulos B."/>
            <person name="Lipzen A."/>
            <person name="Chen C."/>
            <person name="Yan M."/>
            <person name="Daum C."/>
            <person name="Ng V."/>
            <person name="Clum A."/>
            <person name="Steindorff A."/>
            <person name="Ohm R.A."/>
            <person name="Martin F."/>
            <person name="Silar P."/>
            <person name="Natvig D.O."/>
            <person name="Lalanne C."/>
            <person name="Gautier V."/>
            <person name="Ament-Velasquez S.L."/>
            <person name="Kruys A."/>
            <person name="Hutchinson M.I."/>
            <person name="Powell A.J."/>
            <person name="Barry K."/>
            <person name="Miller A.N."/>
            <person name="Grigoriev I.V."/>
            <person name="Debuchy R."/>
            <person name="Gladieux P."/>
            <person name="Hiltunen Thoren M."/>
            <person name="Johannesson H."/>
        </authorList>
    </citation>
    <scope>NUCLEOTIDE SEQUENCE</scope>
    <source>
        <strain evidence="2">CBS 955.72</strain>
    </source>
</reference>
<feature type="transmembrane region" description="Helical" evidence="1">
    <location>
        <begin position="41"/>
        <end position="61"/>
    </location>
</feature>
<dbReference type="AlphaFoldDB" id="A0AAJ0HJ67"/>
<reference evidence="2" key="2">
    <citation type="submission" date="2023-06" db="EMBL/GenBank/DDBJ databases">
        <authorList>
            <consortium name="Lawrence Berkeley National Laboratory"/>
            <person name="Haridas S."/>
            <person name="Hensen N."/>
            <person name="Bonometti L."/>
            <person name="Westerberg I."/>
            <person name="Brannstrom I.O."/>
            <person name="Guillou S."/>
            <person name="Cros-Aarteil S."/>
            <person name="Calhoun S."/>
            <person name="Kuo A."/>
            <person name="Mondo S."/>
            <person name="Pangilinan J."/>
            <person name="Riley R."/>
            <person name="Labutti K."/>
            <person name="Andreopoulos B."/>
            <person name="Lipzen A."/>
            <person name="Chen C."/>
            <person name="Yanf M."/>
            <person name="Daum C."/>
            <person name="Ng V."/>
            <person name="Clum A."/>
            <person name="Steindorff A."/>
            <person name="Ohm R."/>
            <person name="Martin F."/>
            <person name="Silar P."/>
            <person name="Natvig D."/>
            <person name="Lalanne C."/>
            <person name="Gautier V."/>
            <person name="Ament-Velasquez S.L."/>
            <person name="Kruys A."/>
            <person name="Hutchinson M.I."/>
            <person name="Powell A.J."/>
            <person name="Barry K."/>
            <person name="Miller A.N."/>
            <person name="Grigoriev I.V."/>
            <person name="Debuchy R."/>
            <person name="Gladieux P."/>
            <person name="Thoren M.H."/>
            <person name="Johannesson H."/>
        </authorList>
    </citation>
    <scope>NUCLEOTIDE SEQUENCE</scope>
    <source>
        <strain evidence="2">CBS 955.72</strain>
    </source>
</reference>
<dbReference type="GO" id="GO:0016020">
    <property type="term" value="C:membrane"/>
    <property type="evidence" value="ECO:0007669"/>
    <property type="project" value="TreeGrafter"/>
</dbReference>
<feature type="transmembrane region" description="Helical" evidence="1">
    <location>
        <begin position="196"/>
        <end position="220"/>
    </location>
</feature>
<comment type="caution">
    <text evidence="2">The sequence shown here is derived from an EMBL/GenBank/DDBJ whole genome shotgun (WGS) entry which is preliminary data.</text>
</comment>
<keyword evidence="1" id="KW-1133">Transmembrane helix</keyword>
<protein>
    <submittedName>
        <fullName evidence="2">Uncharacterized protein</fullName>
    </submittedName>
</protein>
<name>A0AAJ0HJ67_9PEZI</name>
<feature type="transmembrane region" description="Helical" evidence="1">
    <location>
        <begin position="273"/>
        <end position="295"/>
    </location>
</feature>
<dbReference type="PANTHER" id="PTHR12242:SF1">
    <property type="entry name" value="MYND-TYPE DOMAIN-CONTAINING PROTEIN"/>
    <property type="match status" value="1"/>
</dbReference>
<feature type="transmembrane region" description="Helical" evidence="1">
    <location>
        <begin position="145"/>
        <end position="168"/>
    </location>
</feature>
<evidence type="ECO:0000313" key="2">
    <source>
        <dbReference type="EMBL" id="KAK3353415.1"/>
    </source>
</evidence>
<proteinExistence type="predicted"/>
<keyword evidence="1" id="KW-0472">Membrane</keyword>
<dbReference type="EMBL" id="JAUIQD010000004">
    <property type="protein sequence ID" value="KAK3353415.1"/>
    <property type="molecule type" value="Genomic_DNA"/>
</dbReference>
<dbReference type="PANTHER" id="PTHR12242">
    <property type="entry name" value="OS02G0130600 PROTEIN-RELATED"/>
    <property type="match status" value="1"/>
</dbReference>
<evidence type="ECO:0000256" key="1">
    <source>
        <dbReference type="SAM" id="Phobius"/>
    </source>
</evidence>
<gene>
    <name evidence="2" type="ORF">B0T25DRAFT_210079</name>
</gene>
<feature type="transmembrane region" description="Helical" evidence="1">
    <location>
        <begin position="232"/>
        <end position="253"/>
    </location>
</feature>
<keyword evidence="3" id="KW-1185">Reference proteome</keyword>
<evidence type="ECO:0000313" key="3">
    <source>
        <dbReference type="Proteomes" id="UP001275084"/>
    </source>
</evidence>
<feature type="transmembrane region" description="Helical" evidence="1">
    <location>
        <begin position="81"/>
        <end position="103"/>
    </location>
</feature>